<feature type="active site" evidence="6">
    <location>
        <position position="488"/>
    </location>
</feature>
<dbReference type="InterPro" id="IPR012341">
    <property type="entry name" value="6hp_glycosidase-like_sf"/>
</dbReference>
<keyword evidence="4 9" id="KW-0378">Hydrolase</keyword>
<sequence length="583" mass="66288">MACTRRSTIAIIVSFTFIFALFNLRSLPQSHRARPPPPKQQHPLGPWWQHRPVQHPVASLIPLPTGKPAPIPTIQHQFEEESPDAKLLRLARRQAVRESFLHTWQGYKENAWLHDEVRPLDGEAINPFGGWAATLVDSLDSLWIMGLKAQFEEAVAALEEIDFSLTYMEELPVFEITIRYLGGLLAAYDLTNGKYPIILEKAISVGNLLYVAFDTPNHMPVLRWDWRDAKDLEPQEAATDSIMAELGSLSVEFTRLSQITQDPKYFDAVQRITDVFEEHQNKTRLPGMWPMIVDAAGPGFKGDRRFNLGGMSDSMYEYLPKQYLLLGGLYPQYKAMYETAIDVAKKYLLFRPMTPHGDDILISGNARVTGQTLMEVNAEGEHLTCFAGGMVALAAKIFEREDDLDIARKLTEGCIWAYRSMPSGIMPEIFRVAACEDETSGCRWNATMWFLSDAEENPLDELERKAKSLGLIPGFRSISDKAYQLRPEAIESVFILYRITGDHTLQDKAWDMFTAIDTHCKTDIAYAALKDVTVPHPPMHNNMQSFWTGETLKYFYLLYSEPDLVSLDEYVFNTEAHPLKRPQ</sequence>
<dbReference type="GO" id="GO:0016020">
    <property type="term" value="C:membrane"/>
    <property type="evidence" value="ECO:0007669"/>
    <property type="project" value="InterPro"/>
</dbReference>
<evidence type="ECO:0000256" key="6">
    <source>
        <dbReference type="PIRSR" id="PIRSR601382-1"/>
    </source>
</evidence>
<dbReference type="PANTHER" id="PTHR11742:SF49">
    <property type="entry name" value="ALPHA-1,2-MANNOSIDASE"/>
    <property type="match status" value="1"/>
</dbReference>
<evidence type="ECO:0000256" key="2">
    <source>
        <dbReference type="ARBA" id="ARBA00004922"/>
    </source>
</evidence>
<accession>A0A2B7YRP9</accession>
<dbReference type="GO" id="GO:0005783">
    <property type="term" value="C:endoplasmic reticulum"/>
    <property type="evidence" value="ECO:0007669"/>
    <property type="project" value="TreeGrafter"/>
</dbReference>
<dbReference type="PANTHER" id="PTHR11742">
    <property type="entry name" value="MANNOSYL-OLIGOSACCHARIDE ALPHA-1,2-MANNOSIDASE-RELATED"/>
    <property type="match status" value="1"/>
</dbReference>
<comment type="similarity">
    <text evidence="3 9">Belongs to the glycosyl hydrolase 47 family.</text>
</comment>
<dbReference type="GO" id="GO:0005975">
    <property type="term" value="P:carbohydrate metabolic process"/>
    <property type="evidence" value="ECO:0007669"/>
    <property type="project" value="InterPro"/>
</dbReference>
<dbReference type="UniPathway" id="UPA00378"/>
<evidence type="ECO:0000313" key="11">
    <source>
        <dbReference type="Proteomes" id="UP000224634"/>
    </source>
</evidence>
<comment type="cofactor">
    <cofactor evidence="1 7">
        <name>Ca(2+)</name>
        <dbReference type="ChEBI" id="CHEBI:29108"/>
    </cofactor>
</comment>
<dbReference type="InterPro" id="IPR036026">
    <property type="entry name" value="Seven-hairpin_glycosidases"/>
</dbReference>
<evidence type="ECO:0000256" key="3">
    <source>
        <dbReference type="ARBA" id="ARBA00007658"/>
    </source>
</evidence>
<evidence type="ECO:0000256" key="8">
    <source>
        <dbReference type="PIRSR" id="PIRSR601382-3"/>
    </source>
</evidence>
<comment type="pathway">
    <text evidence="2">Protein modification; protein glycosylation.</text>
</comment>
<dbReference type="SUPFAM" id="SSF48225">
    <property type="entry name" value="Seven-hairpin glycosidases"/>
    <property type="match status" value="1"/>
</dbReference>
<organism evidence="10 11">
    <name type="scientific">Polytolypa hystricis (strain UAMH7299)</name>
    <dbReference type="NCBI Taxonomy" id="1447883"/>
    <lineage>
        <taxon>Eukaryota</taxon>
        <taxon>Fungi</taxon>
        <taxon>Dikarya</taxon>
        <taxon>Ascomycota</taxon>
        <taxon>Pezizomycotina</taxon>
        <taxon>Eurotiomycetes</taxon>
        <taxon>Eurotiomycetidae</taxon>
        <taxon>Onygenales</taxon>
        <taxon>Onygenales incertae sedis</taxon>
        <taxon>Polytolypa</taxon>
    </lineage>
</organism>
<evidence type="ECO:0000256" key="1">
    <source>
        <dbReference type="ARBA" id="ARBA00001913"/>
    </source>
</evidence>
<feature type="disulfide bond" evidence="8">
    <location>
        <begin position="385"/>
        <end position="414"/>
    </location>
</feature>
<keyword evidence="7" id="KW-0106">Calcium</keyword>
<protein>
    <recommendedName>
        <fullName evidence="9">alpha-1,2-Mannosidase</fullName>
        <ecNumber evidence="9">3.2.1.-</ecNumber>
    </recommendedName>
</protein>
<dbReference type="PRINTS" id="PR00747">
    <property type="entry name" value="GLYHDRLASE47"/>
</dbReference>
<keyword evidence="9" id="KW-0326">Glycosidase</keyword>
<keyword evidence="11" id="KW-1185">Reference proteome</keyword>
<reference evidence="10 11" key="1">
    <citation type="submission" date="2017-10" db="EMBL/GenBank/DDBJ databases">
        <title>Comparative genomics in systemic dimorphic fungi from Ajellomycetaceae.</title>
        <authorList>
            <person name="Munoz J.F."/>
            <person name="Mcewen J.G."/>
            <person name="Clay O.K."/>
            <person name="Cuomo C.A."/>
        </authorList>
    </citation>
    <scope>NUCLEOTIDE SEQUENCE [LARGE SCALE GENOMIC DNA]</scope>
    <source>
        <strain evidence="10 11">UAMH7299</strain>
    </source>
</reference>
<evidence type="ECO:0000256" key="9">
    <source>
        <dbReference type="RuleBase" id="RU361193"/>
    </source>
</evidence>
<dbReference type="AlphaFoldDB" id="A0A2B7YRP9"/>
<feature type="active site" description="Proton donor" evidence="6">
    <location>
        <position position="428"/>
    </location>
</feature>
<feature type="binding site" evidence="7">
    <location>
        <position position="574"/>
    </location>
    <ligand>
        <name>Ca(2+)</name>
        <dbReference type="ChEBI" id="CHEBI:29108"/>
    </ligand>
</feature>
<dbReference type="Gene3D" id="1.50.10.10">
    <property type="match status" value="1"/>
</dbReference>
<dbReference type="Pfam" id="PF01532">
    <property type="entry name" value="Glyco_hydro_47"/>
    <property type="match status" value="1"/>
</dbReference>
<dbReference type="InterPro" id="IPR001382">
    <property type="entry name" value="Glyco_hydro_47"/>
</dbReference>
<evidence type="ECO:0000256" key="4">
    <source>
        <dbReference type="ARBA" id="ARBA00022801"/>
    </source>
</evidence>
<evidence type="ECO:0000313" key="10">
    <source>
        <dbReference type="EMBL" id="PGH23719.1"/>
    </source>
</evidence>
<keyword evidence="5 8" id="KW-1015">Disulfide bond</keyword>
<dbReference type="InterPro" id="IPR050749">
    <property type="entry name" value="Glycosyl_Hydrolase_47"/>
</dbReference>
<dbReference type="EC" id="3.2.1.-" evidence="9"/>
<dbReference type="STRING" id="1447883.A0A2B7YRP9"/>
<dbReference type="FunFam" id="1.50.10.10:FF:000037">
    <property type="entry name" value="alpha-1,2-Mannosidase"/>
    <property type="match status" value="1"/>
</dbReference>
<dbReference type="GO" id="GO:0036503">
    <property type="term" value="P:ERAD pathway"/>
    <property type="evidence" value="ECO:0007669"/>
    <property type="project" value="UniProtKB-ARBA"/>
</dbReference>
<dbReference type="GO" id="GO:0004571">
    <property type="term" value="F:mannosyl-oligosaccharide 1,2-alpha-mannosidase activity"/>
    <property type="evidence" value="ECO:0007669"/>
    <property type="project" value="InterPro"/>
</dbReference>
<dbReference type="GO" id="GO:0005509">
    <property type="term" value="F:calcium ion binding"/>
    <property type="evidence" value="ECO:0007669"/>
    <property type="project" value="InterPro"/>
</dbReference>
<evidence type="ECO:0000256" key="5">
    <source>
        <dbReference type="ARBA" id="ARBA00023157"/>
    </source>
</evidence>
<feature type="active site" evidence="6">
    <location>
        <position position="313"/>
    </location>
</feature>
<dbReference type="Proteomes" id="UP000224634">
    <property type="component" value="Unassembled WGS sequence"/>
</dbReference>
<evidence type="ECO:0000256" key="7">
    <source>
        <dbReference type="PIRSR" id="PIRSR601382-2"/>
    </source>
</evidence>
<gene>
    <name evidence="10" type="ORF">AJ80_02147</name>
</gene>
<proteinExistence type="inferred from homology"/>
<feature type="active site" description="Proton donor" evidence="6">
    <location>
        <position position="175"/>
    </location>
</feature>
<name>A0A2B7YRP9_POLH7</name>
<keyword evidence="7" id="KW-0479">Metal-binding</keyword>
<comment type="caution">
    <text evidence="10">The sequence shown here is derived from an EMBL/GenBank/DDBJ whole genome shotgun (WGS) entry which is preliminary data.</text>
</comment>
<dbReference type="EMBL" id="PDNA01000020">
    <property type="protein sequence ID" value="PGH23719.1"/>
    <property type="molecule type" value="Genomic_DNA"/>
</dbReference>
<dbReference type="OrthoDB" id="8118055at2759"/>